<sequence length="103" mass="10993">MSGNIFLAREGQVVHLMINNLASTTAGNVNVLRLPTGFVPTTVTGANWRNGSVLSDAGDVVRQLSFFNGYMRVLQMPTGKQLGGYATWLVPADWPTTLPGVSA</sequence>
<dbReference type="Proteomes" id="UP001597280">
    <property type="component" value="Unassembled WGS sequence"/>
</dbReference>
<comment type="caution">
    <text evidence="1">The sequence shown here is derived from an EMBL/GenBank/DDBJ whole genome shotgun (WGS) entry which is preliminary data.</text>
</comment>
<dbReference type="EMBL" id="JBHUFL010000003">
    <property type="protein sequence ID" value="MFD1836436.1"/>
    <property type="molecule type" value="Genomic_DNA"/>
</dbReference>
<accession>A0ABW4Q3Z0</accession>
<reference evidence="2" key="1">
    <citation type="journal article" date="2019" name="Int. J. Syst. Evol. Microbiol.">
        <title>The Global Catalogue of Microorganisms (GCM) 10K type strain sequencing project: providing services to taxonomists for standard genome sequencing and annotation.</title>
        <authorList>
            <consortium name="The Broad Institute Genomics Platform"/>
            <consortium name="The Broad Institute Genome Sequencing Center for Infectious Disease"/>
            <person name="Wu L."/>
            <person name="Ma J."/>
        </authorList>
    </citation>
    <scope>NUCLEOTIDE SEQUENCE [LARGE SCALE GENOMIC DNA]</scope>
    <source>
        <strain evidence="2">JCM 11650</strain>
    </source>
</reference>
<keyword evidence="2" id="KW-1185">Reference proteome</keyword>
<proteinExistence type="predicted"/>
<evidence type="ECO:0000313" key="1">
    <source>
        <dbReference type="EMBL" id="MFD1836436.1"/>
    </source>
</evidence>
<organism evidence="1 2">
    <name type="scientific">Brachybacterium rhamnosum</name>
    <dbReference type="NCBI Taxonomy" id="173361"/>
    <lineage>
        <taxon>Bacteria</taxon>
        <taxon>Bacillati</taxon>
        <taxon>Actinomycetota</taxon>
        <taxon>Actinomycetes</taxon>
        <taxon>Micrococcales</taxon>
        <taxon>Dermabacteraceae</taxon>
        <taxon>Brachybacterium</taxon>
    </lineage>
</organism>
<protein>
    <submittedName>
        <fullName evidence="1">Uncharacterized protein</fullName>
    </submittedName>
</protein>
<evidence type="ECO:0000313" key="2">
    <source>
        <dbReference type="Proteomes" id="UP001597280"/>
    </source>
</evidence>
<dbReference type="RefSeq" id="WP_343905908.1">
    <property type="nucleotide sequence ID" value="NZ_BAAAIS010000003.1"/>
</dbReference>
<name>A0ABW4Q3Z0_9MICO</name>
<gene>
    <name evidence="1" type="ORF">ACFSDA_15330</name>
</gene>